<evidence type="ECO:0000313" key="2">
    <source>
        <dbReference type="EMBL" id="KAL0950712.1"/>
    </source>
</evidence>
<proteinExistence type="predicted"/>
<keyword evidence="3" id="KW-1185">Reference proteome</keyword>
<evidence type="ECO:0000313" key="3">
    <source>
        <dbReference type="Proteomes" id="UP001556367"/>
    </source>
</evidence>
<evidence type="ECO:0000256" key="1">
    <source>
        <dbReference type="SAM" id="Phobius"/>
    </source>
</evidence>
<comment type="caution">
    <text evidence="2">The sequence shown here is derived from an EMBL/GenBank/DDBJ whole genome shotgun (WGS) entry which is preliminary data.</text>
</comment>
<name>A0ABR3J562_9AGAR</name>
<reference evidence="3" key="1">
    <citation type="submission" date="2024-06" db="EMBL/GenBank/DDBJ databases">
        <title>Multi-omics analyses provide insights into the biosynthesis of the anticancer antibiotic pleurotin in Hohenbuehelia grisea.</title>
        <authorList>
            <person name="Weaver J.A."/>
            <person name="Alberti F."/>
        </authorList>
    </citation>
    <scope>NUCLEOTIDE SEQUENCE [LARGE SCALE GENOMIC DNA]</scope>
    <source>
        <strain evidence="3">T-177</strain>
    </source>
</reference>
<feature type="transmembrane region" description="Helical" evidence="1">
    <location>
        <begin position="6"/>
        <end position="30"/>
    </location>
</feature>
<gene>
    <name evidence="2" type="ORF">HGRIS_007488</name>
</gene>
<organism evidence="2 3">
    <name type="scientific">Hohenbuehelia grisea</name>
    <dbReference type="NCBI Taxonomy" id="104357"/>
    <lineage>
        <taxon>Eukaryota</taxon>
        <taxon>Fungi</taxon>
        <taxon>Dikarya</taxon>
        <taxon>Basidiomycota</taxon>
        <taxon>Agaricomycotina</taxon>
        <taxon>Agaricomycetes</taxon>
        <taxon>Agaricomycetidae</taxon>
        <taxon>Agaricales</taxon>
        <taxon>Pleurotineae</taxon>
        <taxon>Pleurotaceae</taxon>
        <taxon>Hohenbuehelia</taxon>
    </lineage>
</organism>
<feature type="transmembrane region" description="Helical" evidence="1">
    <location>
        <begin position="89"/>
        <end position="107"/>
    </location>
</feature>
<protein>
    <recommendedName>
        <fullName evidence="4">NADH dehydrogenase subunit 6</fullName>
    </recommendedName>
</protein>
<dbReference type="Proteomes" id="UP001556367">
    <property type="component" value="Unassembled WGS sequence"/>
</dbReference>
<keyword evidence="1" id="KW-1133">Transmembrane helix</keyword>
<evidence type="ECO:0008006" key="4">
    <source>
        <dbReference type="Google" id="ProtNLM"/>
    </source>
</evidence>
<keyword evidence="1" id="KW-0472">Membrane</keyword>
<dbReference type="EMBL" id="JASNQZ010000011">
    <property type="protein sequence ID" value="KAL0950712.1"/>
    <property type="molecule type" value="Genomic_DNA"/>
</dbReference>
<sequence length="114" mass="12996">MLYLVYLLIISRICHVINLYDTLFCLLSGFGSFRLCDVTTIYYSLLLLLECRFFFERCCMGFLLENTTSLPSSSFSFVFLLSSSPHPNALILLCIAFFSLAFVMILVQPVDSDC</sequence>
<accession>A0ABR3J562</accession>
<keyword evidence="1" id="KW-0812">Transmembrane</keyword>